<gene>
    <name evidence="1" type="ORF">BDZ94DRAFT_113905</name>
</gene>
<protein>
    <recommendedName>
        <fullName evidence="3">F-box domain-containing protein</fullName>
    </recommendedName>
</protein>
<sequence length="501" mass="57007">MKSHDLILVPTNALQPTEVSELILQTSQYTSRASIEDLPAELLLIIFKLVFMKSRAGTFRLWPPCSCTEPKVLKPCDCHEKPFKTTWVEKEDRRNPHIFPYAISLVCNQWRSLVKLVPIFWTRVIVFVDANPTPLAELREHLTLSGGLPLDLYILRREDTYDQLDPEEHIRCGAVIDIIRPHFRRCRIISFNVVHNSSLPSVVHDFRGKAVHLTTLELKCRVDDGQHFVSRPNRLNGKAFSFPSLDVLDIDGRNFADACVYLPTWGKALAQPRELHVTISNFRPLLNKVNHSCNVGNVAVALSYIYELRCLSFINVEFPIVNADDWDVGELDLEMTALNLTDVPQIFLDNFLEFIQSEIQYLNIIHSSMPSRGMALHAAEVSLQDIPSQEDIPAFLKRWRGVVLDVSDCEGFDDRALEALGVNHPASTANILYERREFIISDCPNVSPNALKDLINARHKANAEGQHDQCTLVVTGKCGLLSAADRAWFEENLKFFRWKTK</sequence>
<organism evidence="1 2">
    <name type="scientific">Collybia nuda</name>
    <dbReference type="NCBI Taxonomy" id="64659"/>
    <lineage>
        <taxon>Eukaryota</taxon>
        <taxon>Fungi</taxon>
        <taxon>Dikarya</taxon>
        <taxon>Basidiomycota</taxon>
        <taxon>Agaricomycotina</taxon>
        <taxon>Agaricomycetes</taxon>
        <taxon>Agaricomycetidae</taxon>
        <taxon>Agaricales</taxon>
        <taxon>Tricholomatineae</taxon>
        <taxon>Clitocybaceae</taxon>
        <taxon>Collybia</taxon>
    </lineage>
</organism>
<reference evidence="1" key="1">
    <citation type="submission" date="2020-11" db="EMBL/GenBank/DDBJ databases">
        <authorList>
            <consortium name="DOE Joint Genome Institute"/>
            <person name="Ahrendt S."/>
            <person name="Riley R."/>
            <person name="Andreopoulos W."/>
            <person name="Labutti K."/>
            <person name="Pangilinan J."/>
            <person name="Ruiz-Duenas F.J."/>
            <person name="Barrasa J.M."/>
            <person name="Sanchez-Garcia M."/>
            <person name="Camarero S."/>
            <person name="Miyauchi S."/>
            <person name="Serrano A."/>
            <person name="Linde D."/>
            <person name="Babiker R."/>
            <person name="Drula E."/>
            <person name="Ayuso-Fernandez I."/>
            <person name="Pacheco R."/>
            <person name="Padilla G."/>
            <person name="Ferreira P."/>
            <person name="Barriuso J."/>
            <person name="Kellner H."/>
            <person name="Castanera R."/>
            <person name="Alfaro M."/>
            <person name="Ramirez L."/>
            <person name="Pisabarro A.G."/>
            <person name="Kuo A."/>
            <person name="Tritt A."/>
            <person name="Lipzen A."/>
            <person name="He G."/>
            <person name="Yan M."/>
            <person name="Ng V."/>
            <person name="Cullen D."/>
            <person name="Martin F."/>
            <person name="Rosso M.-N."/>
            <person name="Henrissat B."/>
            <person name="Hibbett D."/>
            <person name="Martinez A.T."/>
            <person name="Grigoriev I.V."/>
        </authorList>
    </citation>
    <scope>NUCLEOTIDE SEQUENCE</scope>
    <source>
        <strain evidence="1">CBS 247.69</strain>
    </source>
</reference>
<proteinExistence type="predicted"/>
<keyword evidence="2" id="KW-1185">Reference proteome</keyword>
<name>A0A9P5XVC8_9AGAR</name>
<evidence type="ECO:0008006" key="3">
    <source>
        <dbReference type="Google" id="ProtNLM"/>
    </source>
</evidence>
<dbReference type="Proteomes" id="UP000807353">
    <property type="component" value="Unassembled WGS sequence"/>
</dbReference>
<accession>A0A9P5XVC8</accession>
<dbReference type="EMBL" id="MU150344">
    <property type="protein sequence ID" value="KAF9458298.1"/>
    <property type="molecule type" value="Genomic_DNA"/>
</dbReference>
<evidence type="ECO:0000313" key="1">
    <source>
        <dbReference type="EMBL" id="KAF9458298.1"/>
    </source>
</evidence>
<dbReference type="OrthoDB" id="3048627at2759"/>
<dbReference type="AlphaFoldDB" id="A0A9P5XVC8"/>
<comment type="caution">
    <text evidence="1">The sequence shown here is derived from an EMBL/GenBank/DDBJ whole genome shotgun (WGS) entry which is preliminary data.</text>
</comment>
<evidence type="ECO:0000313" key="2">
    <source>
        <dbReference type="Proteomes" id="UP000807353"/>
    </source>
</evidence>